<dbReference type="Proteomes" id="UP001187531">
    <property type="component" value="Unassembled WGS sequence"/>
</dbReference>
<dbReference type="Pfam" id="PF00106">
    <property type="entry name" value="adh_short"/>
    <property type="match status" value="1"/>
</dbReference>
<dbReference type="PANTHER" id="PTHR43899:SF13">
    <property type="entry name" value="RH59310P"/>
    <property type="match status" value="1"/>
</dbReference>
<comment type="similarity">
    <text evidence="1 4">Belongs to the short-chain dehydrogenases/reductases (SDR) family.</text>
</comment>
<dbReference type="EMBL" id="JAVRJZ010000016">
    <property type="protein sequence ID" value="KAK2711613.1"/>
    <property type="molecule type" value="Genomic_DNA"/>
</dbReference>
<dbReference type="PRINTS" id="PR00080">
    <property type="entry name" value="SDRFAMILY"/>
</dbReference>
<dbReference type="CDD" id="cd05356">
    <property type="entry name" value="17beta-HSD1_like_SDR_c"/>
    <property type="match status" value="1"/>
</dbReference>
<dbReference type="InterPro" id="IPR002347">
    <property type="entry name" value="SDR_fam"/>
</dbReference>
<dbReference type="GO" id="GO:0016491">
    <property type="term" value="F:oxidoreductase activity"/>
    <property type="evidence" value="ECO:0007669"/>
    <property type="project" value="UniProtKB-KW"/>
</dbReference>
<dbReference type="FunFam" id="3.40.50.720:FF:000137">
    <property type="entry name" value="Hydroxysteroid (17-beta) dehydrogenase 3"/>
    <property type="match status" value="1"/>
</dbReference>
<proteinExistence type="inferred from homology"/>
<dbReference type="PANTHER" id="PTHR43899">
    <property type="entry name" value="RH59310P"/>
    <property type="match status" value="1"/>
</dbReference>
<keyword evidence="6" id="KW-1185">Reference proteome</keyword>
<evidence type="ECO:0000256" key="2">
    <source>
        <dbReference type="ARBA" id="ARBA00022857"/>
    </source>
</evidence>
<dbReference type="GO" id="GO:0005783">
    <property type="term" value="C:endoplasmic reticulum"/>
    <property type="evidence" value="ECO:0007669"/>
    <property type="project" value="TreeGrafter"/>
</dbReference>
<dbReference type="InterPro" id="IPR036291">
    <property type="entry name" value="NAD(P)-bd_dom_sf"/>
</dbReference>
<evidence type="ECO:0000313" key="5">
    <source>
        <dbReference type="EMBL" id="KAK2711615.1"/>
    </source>
</evidence>
<dbReference type="SUPFAM" id="SSF51735">
    <property type="entry name" value="NAD(P)-binding Rossmann-fold domains"/>
    <property type="match status" value="1"/>
</dbReference>
<evidence type="ECO:0000256" key="3">
    <source>
        <dbReference type="ARBA" id="ARBA00023002"/>
    </source>
</evidence>
<protein>
    <submittedName>
        <fullName evidence="5">Uncharacterized protein</fullName>
    </submittedName>
</protein>
<reference evidence="5" key="1">
    <citation type="submission" date="2023-07" db="EMBL/GenBank/DDBJ databases">
        <title>Chromosome-level genome assembly of Artemia franciscana.</title>
        <authorList>
            <person name="Jo E."/>
        </authorList>
    </citation>
    <scope>NUCLEOTIDE SEQUENCE</scope>
    <source>
        <tissue evidence="5">Whole body</tissue>
    </source>
</reference>
<organism evidence="5 6">
    <name type="scientific">Artemia franciscana</name>
    <name type="common">Brine shrimp</name>
    <name type="synonym">Artemia sanfranciscana</name>
    <dbReference type="NCBI Taxonomy" id="6661"/>
    <lineage>
        <taxon>Eukaryota</taxon>
        <taxon>Metazoa</taxon>
        <taxon>Ecdysozoa</taxon>
        <taxon>Arthropoda</taxon>
        <taxon>Crustacea</taxon>
        <taxon>Branchiopoda</taxon>
        <taxon>Anostraca</taxon>
        <taxon>Artemiidae</taxon>
        <taxon>Artemia</taxon>
    </lineage>
</organism>
<comment type="caution">
    <text evidence="5">The sequence shown here is derived from an EMBL/GenBank/DDBJ whole genome shotgun (WGS) entry which is preliminary data.</text>
</comment>
<evidence type="ECO:0000313" key="6">
    <source>
        <dbReference type="Proteomes" id="UP001187531"/>
    </source>
</evidence>
<dbReference type="InterPro" id="IPR051019">
    <property type="entry name" value="VLCFA-Steroid_DH"/>
</dbReference>
<dbReference type="EMBL" id="JAVRJZ010000016">
    <property type="protein sequence ID" value="KAK2711615.1"/>
    <property type="molecule type" value="Genomic_DNA"/>
</dbReference>
<gene>
    <name evidence="5" type="ORF">QYM36_012682</name>
</gene>
<name>A0AA88L837_ARTSF</name>
<dbReference type="PIRSF" id="PIRSF000126">
    <property type="entry name" value="11-beta-HSD1"/>
    <property type="match status" value="1"/>
</dbReference>
<keyword evidence="3" id="KW-0560">Oxidoreductase</keyword>
<dbReference type="Gene3D" id="3.40.50.720">
    <property type="entry name" value="NAD(P)-binding Rossmann-like Domain"/>
    <property type="match status" value="1"/>
</dbReference>
<dbReference type="AlphaFoldDB" id="A0AA88L837"/>
<keyword evidence="2" id="KW-0521">NADP</keyword>
<dbReference type="EMBL" id="JAVRJZ010000016">
    <property type="protein sequence ID" value="KAK2711614.1"/>
    <property type="molecule type" value="Genomic_DNA"/>
</dbReference>
<accession>A0AA88L837</accession>
<sequence>MGFVESTGFVLFVFFALRLAWAFLKFLRVTLLPEFFGFAVDLKRYGEWAVVTGSTDGIGKAFAQELAKNGMNIVLISRSMDKLENVAREIRDTFNVKTKVISADYTRTDIYDRIGNELQGLDIGILINNVGMSYAYPEFVWKVDNPMEFSERLVNCNITSVTHMTLLVLPKMVEKRNGLILNISSASANFPTPFLSVYASSKAFVVKYSRDLAAECAPYGVKIQCVLPGFVATKLANISKTSFGIPDPTQYVQGAIKSLGLETASYGYVVHRIVYSLFEFGMFIGAPIAERISWYAFYAVRAKNLHKMKMHKDAAEDLAHDAIKKD</sequence>
<dbReference type="PRINTS" id="PR00081">
    <property type="entry name" value="GDHRDH"/>
</dbReference>
<evidence type="ECO:0000256" key="4">
    <source>
        <dbReference type="RuleBase" id="RU000363"/>
    </source>
</evidence>
<evidence type="ECO:0000256" key="1">
    <source>
        <dbReference type="ARBA" id="ARBA00006484"/>
    </source>
</evidence>